<dbReference type="InterPro" id="IPR002110">
    <property type="entry name" value="Ankyrin_rpt"/>
</dbReference>
<accession>A0A0M3IZV8</accession>
<feature type="region of interest" description="Disordered" evidence="4">
    <location>
        <begin position="495"/>
        <end position="550"/>
    </location>
</feature>
<dbReference type="PROSITE" id="PS50088">
    <property type="entry name" value="ANK_REPEAT"/>
    <property type="match status" value="2"/>
</dbReference>
<feature type="compositionally biased region" description="Acidic residues" evidence="4">
    <location>
        <begin position="506"/>
        <end position="516"/>
    </location>
</feature>
<evidence type="ECO:0000256" key="4">
    <source>
        <dbReference type="SAM" id="MobiDB-lite"/>
    </source>
</evidence>
<dbReference type="WBParaSite" id="ASIM_0000079201-mRNA-1">
    <property type="protein sequence ID" value="ASIM_0000079201-mRNA-1"/>
    <property type="gene ID" value="ASIM_0000079201"/>
</dbReference>
<sequence>EHHPNGESSQAETEDEEATENDDDETNQRVVAAPIRKKPKLAKQPQKDPKKALINAGGSDGMTALHMAAERGHEEVVRLLLSDSNINVEATTHASKNKLTPLIMACRMGFRNIADILIDEGHAIVEKGDKLKRTALTHAVLNGQNHIVAMLLRRGASPCTQDSSGNTPAHYAAAYGWFECLEMLAKADSSCLAIDNDWHLSPLAVAYLKGHIGIVDWLVGGPYSDKVTVNCCDQAGVSLISCVINCYKFISDERIVKQLEYLTSKGADCSLTDTRGNNALHYFASINAKFKIDEAQLYEGMEVRDNATRLTKDDYRRCIDLILHAGDDAFHVAVKTCNLYLAECLLNRMIDEGLDEELLSEKAVLTSNASKTGNILHLILELPFKVLKEMKLWTHYVCPVEDQYNVVPLLQKIIALNSSRVIEWLQEEDAKGRTPVVLFCQQYVAATIANFHKYNKQAKEKCQEAFEEFMHRMCGVLEMLAVFDGTILLQTFDVSGSDKKESSESNTDDNEGEEESDRGSNLDGLFGNAERQDGPSQENEDGSEGDGDVARLETSDSQLAESTEPGAKASHMNVISYGLLDNQEIHRTVSTFQVRNREYQLKNELLITMVEVAKKTGILDKLLAQRDADECTPFLYAIMHENLEMCLYLMQQRVDAIDSDTISRYYSVKKKRC</sequence>
<evidence type="ECO:0000313" key="5">
    <source>
        <dbReference type="EMBL" id="VDK17984.1"/>
    </source>
</evidence>
<feature type="region of interest" description="Disordered" evidence="4">
    <location>
        <begin position="1"/>
        <end position="58"/>
    </location>
</feature>
<reference evidence="5 6" key="2">
    <citation type="submission" date="2018-11" db="EMBL/GenBank/DDBJ databases">
        <authorList>
            <consortium name="Pathogen Informatics"/>
        </authorList>
    </citation>
    <scope>NUCLEOTIDE SEQUENCE [LARGE SCALE GENOMIC DNA]</scope>
</reference>
<evidence type="ECO:0000313" key="6">
    <source>
        <dbReference type="Proteomes" id="UP000267096"/>
    </source>
</evidence>
<dbReference type="PRINTS" id="PR01415">
    <property type="entry name" value="ANKYRIN"/>
</dbReference>
<dbReference type="SUPFAM" id="SSF48403">
    <property type="entry name" value="Ankyrin repeat"/>
    <property type="match status" value="1"/>
</dbReference>
<proteinExistence type="predicted"/>
<dbReference type="AlphaFoldDB" id="A0A0M3IZV8"/>
<dbReference type="EMBL" id="UYRR01000535">
    <property type="protein sequence ID" value="VDK17984.1"/>
    <property type="molecule type" value="Genomic_DNA"/>
</dbReference>
<protein>
    <submittedName>
        <fullName evidence="7">ANK_REP_REGION domain-containing protein</fullName>
    </submittedName>
</protein>
<dbReference type="PROSITE" id="PS50297">
    <property type="entry name" value="ANK_REP_REGION"/>
    <property type="match status" value="1"/>
</dbReference>
<dbReference type="InterPro" id="IPR036770">
    <property type="entry name" value="Ankyrin_rpt-contain_sf"/>
</dbReference>
<dbReference type="Proteomes" id="UP000267096">
    <property type="component" value="Unassembled WGS sequence"/>
</dbReference>
<keyword evidence="2 3" id="KW-0040">ANK repeat</keyword>
<dbReference type="Gene3D" id="1.25.40.20">
    <property type="entry name" value="Ankyrin repeat-containing domain"/>
    <property type="match status" value="2"/>
</dbReference>
<feature type="compositionally biased region" description="Acidic residues" evidence="4">
    <location>
        <begin position="538"/>
        <end position="547"/>
    </location>
</feature>
<dbReference type="SMART" id="SM00248">
    <property type="entry name" value="ANK"/>
    <property type="match status" value="7"/>
</dbReference>
<dbReference type="OrthoDB" id="5406014at2759"/>
<evidence type="ECO:0000256" key="2">
    <source>
        <dbReference type="ARBA" id="ARBA00023043"/>
    </source>
</evidence>
<keyword evidence="6" id="KW-1185">Reference proteome</keyword>
<dbReference type="Pfam" id="PF00023">
    <property type="entry name" value="Ank"/>
    <property type="match status" value="1"/>
</dbReference>
<evidence type="ECO:0000313" key="7">
    <source>
        <dbReference type="WBParaSite" id="ASIM_0000079201-mRNA-1"/>
    </source>
</evidence>
<evidence type="ECO:0000256" key="3">
    <source>
        <dbReference type="PROSITE-ProRule" id="PRU00023"/>
    </source>
</evidence>
<dbReference type="PANTHER" id="PTHR24198">
    <property type="entry name" value="ANKYRIN REPEAT AND PROTEIN KINASE DOMAIN-CONTAINING PROTEIN"/>
    <property type="match status" value="1"/>
</dbReference>
<name>A0A0M3IZV8_ANISI</name>
<feature type="repeat" description="ANK" evidence="3">
    <location>
        <begin position="131"/>
        <end position="163"/>
    </location>
</feature>
<feature type="compositionally biased region" description="Acidic residues" evidence="4">
    <location>
        <begin position="12"/>
        <end position="25"/>
    </location>
</feature>
<dbReference type="Pfam" id="PF12796">
    <property type="entry name" value="Ank_2"/>
    <property type="match status" value="1"/>
</dbReference>
<dbReference type="PANTHER" id="PTHR24198:SF165">
    <property type="entry name" value="ANKYRIN REPEAT-CONTAINING PROTEIN-RELATED"/>
    <property type="match status" value="1"/>
</dbReference>
<keyword evidence="1" id="KW-0677">Repeat</keyword>
<reference evidence="7" key="1">
    <citation type="submission" date="2017-02" db="UniProtKB">
        <authorList>
            <consortium name="WormBaseParasite"/>
        </authorList>
    </citation>
    <scope>IDENTIFICATION</scope>
</reference>
<organism evidence="7">
    <name type="scientific">Anisakis simplex</name>
    <name type="common">Herring worm</name>
    <dbReference type="NCBI Taxonomy" id="6269"/>
    <lineage>
        <taxon>Eukaryota</taxon>
        <taxon>Metazoa</taxon>
        <taxon>Ecdysozoa</taxon>
        <taxon>Nematoda</taxon>
        <taxon>Chromadorea</taxon>
        <taxon>Rhabditida</taxon>
        <taxon>Spirurina</taxon>
        <taxon>Ascaridomorpha</taxon>
        <taxon>Ascaridoidea</taxon>
        <taxon>Anisakidae</taxon>
        <taxon>Anisakis</taxon>
        <taxon>Anisakis simplex complex</taxon>
    </lineage>
</organism>
<gene>
    <name evidence="5" type="ORF">ASIM_LOCUS691</name>
</gene>
<feature type="repeat" description="ANK" evidence="3">
    <location>
        <begin position="60"/>
        <end position="82"/>
    </location>
</feature>
<evidence type="ECO:0000256" key="1">
    <source>
        <dbReference type="ARBA" id="ARBA00022737"/>
    </source>
</evidence>